<dbReference type="OrthoDB" id="7558813at2"/>
<accession>A0A175Y2C7</accession>
<dbReference type="Proteomes" id="UP000078460">
    <property type="component" value="Unassembled WGS sequence"/>
</dbReference>
<evidence type="ECO:0000313" key="1">
    <source>
        <dbReference type="EMBL" id="KZB94516.1"/>
    </source>
</evidence>
<dbReference type="AlphaFoldDB" id="A0A175Y2C7"/>
<proteinExistence type="predicted"/>
<dbReference type="EMBL" id="LQCK02000031">
    <property type="protein sequence ID" value="KZB94516.1"/>
    <property type="molecule type" value="Genomic_DNA"/>
</dbReference>
<dbReference type="STRING" id="621456.BJP26_14275"/>
<protein>
    <submittedName>
        <fullName evidence="1">Uncharacterized protein</fullName>
    </submittedName>
</protein>
<reference evidence="1" key="1">
    <citation type="submission" date="2016-03" db="EMBL/GenBank/DDBJ databases">
        <title>Sphingomonas melonis TY, whole genome shotgun sequencing.</title>
        <authorList>
            <person name="Wang H."/>
            <person name="Zhu P."/>
        </authorList>
    </citation>
    <scope>NUCLEOTIDE SEQUENCE [LARGE SCALE GENOMIC DNA]</scope>
    <source>
        <strain evidence="1">TY</strain>
    </source>
</reference>
<comment type="caution">
    <text evidence="1">The sequence shown here is derived from an EMBL/GenBank/DDBJ whole genome shotgun (WGS) entry which is preliminary data.</text>
</comment>
<gene>
    <name evidence="1" type="ORF">AVM11_18610</name>
</gene>
<evidence type="ECO:0000313" key="2">
    <source>
        <dbReference type="Proteomes" id="UP000078460"/>
    </source>
</evidence>
<dbReference type="KEGG" id="smy:BJP26_14275"/>
<keyword evidence="2" id="KW-1185">Reference proteome</keyword>
<name>A0A175Y2C7_9SPHN</name>
<dbReference type="RefSeq" id="WP_062127213.1">
    <property type="nucleotide sequence ID" value="NZ_CP017578.1"/>
</dbReference>
<organism evidence="1 2">
    <name type="scientific">Sphingomonas melonis TY</name>
    <dbReference type="NCBI Taxonomy" id="621456"/>
    <lineage>
        <taxon>Bacteria</taxon>
        <taxon>Pseudomonadati</taxon>
        <taxon>Pseudomonadota</taxon>
        <taxon>Alphaproteobacteria</taxon>
        <taxon>Sphingomonadales</taxon>
        <taxon>Sphingomonadaceae</taxon>
        <taxon>Sphingomonas</taxon>
    </lineage>
</organism>
<sequence length="103" mass="11427">MLMQNDLFEEAEATDAIEEVADPAALPIAVPCGFRDRHNNPCQRRGNWPIMDGGKQMLCRKRPMVHCDAACFRGDPPAPVDTRNDDDIVWGDEGSGYGDIQSH</sequence>